<feature type="domain" description="FAS1" evidence="14">
    <location>
        <begin position="25"/>
        <end position="172"/>
    </location>
</feature>
<keyword evidence="16" id="KW-1185">Reference proteome</keyword>
<keyword evidence="4" id="KW-0336">GPI-anchor</keyword>
<evidence type="ECO:0000256" key="7">
    <source>
        <dbReference type="ARBA" id="ARBA00022974"/>
    </source>
</evidence>
<dbReference type="PANTHER" id="PTHR32382">
    <property type="entry name" value="FASCICLIN-LIKE ARABINOGALACTAN PROTEIN"/>
    <property type="match status" value="1"/>
</dbReference>
<feature type="signal peptide" evidence="13">
    <location>
        <begin position="1"/>
        <end position="25"/>
    </location>
</feature>
<protein>
    <recommendedName>
        <fullName evidence="14">FAS1 domain-containing protein</fullName>
    </recommendedName>
</protein>
<evidence type="ECO:0000256" key="8">
    <source>
        <dbReference type="ARBA" id="ARBA00023136"/>
    </source>
</evidence>
<evidence type="ECO:0000259" key="14">
    <source>
        <dbReference type="PROSITE" id="PS50213"/>
    </source>
</evidence>
<dbReference type="InterPro" id="IPR000782">
    <property type="entry name" value="FAS1_domain"/>
</dbReference>
<dbReference type="OrthoDB" id="286301at2759"/>
<comment type="function">
    <text evidence="11">May be a cell surface adhesion protein.</text>
</comment>
<keyword evidence="8" id="KW-0472">Membrane</keyword>
<feature type="chain" id="PRO_5025677039" description="FAS1 domain-containing protein" evidence="13">
    <location>
        <begin position="26"/>
        <end position="420"/>
    </location>
</feature>
<keyword evidence="6" id="KW-0677">Repeat</keyword>
<evidence type="ECO:0000313" key="16">
    <source>
        <dbReference type="Proteomes" id="UP000467841"/>
    </source>
</evidence>
<feature type="compositionally biased region" description="Pro residues" evidence="12">
    <location>
        <begin position="351"/>
        <end position="371"/>
    </location>
</feature>
<dbReference type="InterPro" id="IPR036378">
    <property type="entry name" value="FAS1_dom_sf"/>
</dbReference>
<evidence type="ECO:0000256" key="1">
    <source>
        <dbReference type="ARBA" id="ARBA00004609"/>
    </source>
</evidence>
<evidence type="ECO:0000313" key="15">
    <source>
        <dbReference type="EMBL" id="CAA7050724.1"/>
    </source>
</evidence>
<dbReference type="FunFam" id="2.30.180.10:FF:000010">
    <property type="entry name" value="Fasciclin-like arabinogalactan protein 2"/>
    <property type="match status" value="1"/>
</dbReference>
<comment type="subcellular location">
    <subcellularLocation>
        <location evidence="1">Cell membrane</location>
        <topology evidence="1">Lipid-anchor</topology>
        <topology evidence="1">GPI-anchor</topology>
    </subcellularLocation>
</comment>
<evidence type="ECO:0000256" key="9">
    <source>
        <dbReference type="ARBA" id="ARBA00023180"/>
    </source>
</evidence>
<evidence type="ECO:0000256" key="5">
    <source>
        <dbReference type="ARBA" id="ARBA00022729"/>
    </source>
</evidence>
<organism evidence="15 16">
    <name type="scientific">Microthlaspi erraticum</name>
    <dbReference type="NCBI Taxonomy" id="1685480"/>
    <lineage>
        <taxon>Eukaryota</taxon>
        <taxon>Viridiplantae</taxon>
        <taxon>Streptophyta</taxon>
        <taxon>Embryophyta</taxon>
        <taxon>Tracheophyta</taxon>
        <taxon>Spermatophyta</taxon>
        <taxon>Magnoliopsida</taxon>
        <taxon>eudicotyledons</taxon>
        <taxon>Gunneridae</taxon>
        <taxon>Pentapetalae</taxon>
        <taxon>rosids</taxon>
        <taxon>malvids</taxon>
        <taxon>Brassicales</taxon>
        <taxon>Brassicaceae</taxon>
        <taxon>Coluteocarpeae</taxon>
        <taxon>Microthlaspi</taxon>
    </lineage>
</organism>
<evidence type="ECO:0000256" key="10">
    <source>
        <dbReference type="ARBA" id="ARBA00023288"/>
    </source>
</evidence>
<dbReference type="PROSITE" id="PS50213">
    <property type="entry name" value="FAS1"/>
    <property type="match status" value="2"/>
</dbReference>
<gene>
    <name evidence="15" type="ORF">MERR_LOCUS37959</name>
</gene>
<sequence length="420" mass="43268">MAAPQTFSLLAFTFSLLAVASTVTGSNITQILADFPEYSSFNSYLSQTKLADEINSRSTITLLVLNNGAMSSLAGKHPLSVIKNALSLLVLLDYYDPLKLHKISQGTTLSTTLYQTTGNAPGNLGFVNITDLKGGKVGFGSAASGSKLDSSYTKSIKQIPYNISVLEIDNPIIAPGVLAAPAPSAAVSNITGLLEKAGCKTFADLLVSSGVLKTYESTIEKGLTVFAPSDEAFKAAGVPDLTKLTQAEKVSLLEYHALAEYKPKGSLKTNKNKIPTLATSGAGKYDLTTSTSGDEVILHTGVAPSRVADTVLDATPVVIFTVDKVLLPAELFGKPPSPAPAPAPESDTAPTPSPAEGPSPMAASPPAPPMDDSPGSAPSDSPAASENTKAKNAADGVRSPSLLTALVTLTALAVSVSLCY</sequence>
<evidence type="ECO:0000256" key="11">
    <source>
        <dbReference type="ARBA" id="ARBA00024686"/>
    </source>
</evidence>
<dbReference type="InterPro" id="IPR033254">
    <property type="entry name" value="Plant_FLA"/>
</dbReference>
<evidence type="ECO:0000256" key="13">
    <source>
        <dbReference type="SAM" id="SignalP"/>
    </source>
</evidence>
<keyword evidence="9" id="KW-0325">Glycoprotein</keyword>
<accession>A0A6D2KCC2</accession>
<dbReference type="EMBL" id="CACVBM020001451">
    <property type="protein sequence ID" value="CAA7050724.1"/>
    <property type="molecule type" value="Genomic_DNA"/>
</dbReference>
<feature type="region of interest" description="Disordered" evidence="12">
    <location>
        <begin position="336"/>
        <end position="397"/>
    </location>
</feature>
<feature type="compositionally biased region" description="Low complexity" evidence="12">
    <location>
        <begin position="372"/>
        <end position="386"/>
    </location>
</feature>
<evidence type="ECO:0000256" key="6">
    <source>
        <dbReference type="ARBA" id="ARBA00022737"/>
    </source>
</evidence>
<dbReference type="Gene3D" id="2.30.180.10">
    <property type="entry name" value="FAS1 domain"/>
    <property type="match status" value="2"/>
</dbReference>
<comment type="similarity">
    <text evidence="2">Belongs to the fasciclin-like AGP family.</text>
</comment>
<proteinExistence type="inferred from homology"/>
<dbReference type="SUPFAM" id="SSF82153">
    <property type="entry name" value="FAS1 domain"/>
    <property type="match status" value="2"/>
</dbReference>
<evidence type="ECO:0000256" key="4">
    <source>
        <dbReference type="ARBA" id="ARBA00022622"/>
    </source>
</evidence>
<keyword evidence="7" id="KW-0654">Proteoglycan</keyword>
<evidence type="ECO:0000256" key="12">
    <source>
        <dbReference type="SAM" id="MobiDB-lite"/>
    </source>
</evidence>
<dbReference type="GO" id="GO:0098552">
    <property type="term" value="C:side of membrane"/>
    <property type="evidence" value="ECO:0007669"/>
    <property type="project" value="UniProtKB-KW"/>
</dbReference>
<feature type="domain" description="FAS1" evidence="14">
    <location>
        <begin position="186"/>
        <end position="326"/>
    </location>
</feature>
<dbReference type="PANTHER" id="PTHR32382:SF5">
    <property type="entry name" value="FASCICLIN-LIKE ARABINOGALACTAN PROTEIN 8"/>
    <property type="match status" value="1"/>
</dbReference>
<dbReference type="GO" id="GO:0005886">
    <property type="term" value="C:plasma membrane"/>
    <property type="evidence" value="ECO:0007669"/>
    <property type="project" value="UniProtKB-SubCell"/>
</dbReference>
<dbReference type="AlphaFoldDB" id="A0A6D2KCC2"/>
<dbReference type="Pfam" id="PF02469">
    <property type="entry name" value="Fasciclin"/>
    <property type="match status" value="1"/>
</dbReference>
<keyword evidence="5 13" id="KW-0732">Signal</keyword>
<dbReference type="SMART" id="SM00554">
    <property type="entry name" value="FAS1"/>
    <property type="match status" value="1"/>
</dbReference>
<comment type="caution">
    <text evidence="15">The sequence shown here is derived from an EMBL/GenBank/DDBJ whole genome shotgun (WGS) entry which is preliminary data.</text>
</comment>
<reference evidence="15" key="1">
    <citation type="submission" date="2020-01" db="EMBL/GenBank/DDBJ databases">
        <authorList>
            <person name="Mishra B."/>
        </authorList>
    </citation>
    <scope>NUCLEOTIDE SEQUENCE [LARGE SCALE GENOMIC DNA]</scope>
</reference>
<keyword evidence="3" id="KW-1003">Cell membrane</keyword>
<evidence type="ECO:0000256" key="3">
    <source>
        <dbReference type="ARBA" id="ARBA00022475"/>
    </source>
</evidence>
<evidence type="ECO:0000256" key="2">
    <source>
        <dbReference type="ARBA" id="ARBA00007843"/>
    </source>
</evidence>
<name>A0A6D2KCC2_9BRAS</name>
<dbReference type="Proteomes" id="UP000467841">
    <property type="component" value="Unassembled WGS sequence"/>
</dbReference>
<dbReference type="FunFam" id="2.30.180.10:FF:000008">
    <property type="entry name" value="Fasciclin-like arabinogalactan protein 10"/>
    <property type="match status" value="1"/>
</dbReference>
<keyword evidence="10" id="KW-0449">Lipoprotein</keyword>